<feature type="domain" description="Response regulatory" evidence="3">
    <location>
        <begin position="9"/>
        <end position="123"/>
    </location>
</feature>
<proteinExistence type="predicted"/>
<feature type="modified residue" description="4-aspartylphosphate" evidence="2">
    <location>
        <position position="59"/>
    </location>
</feature>
<dbReference type="PANTHER" id="PTHR44591">
    <property type="entry name" value="STRESS RESPONSE REGULATOR PROTEIN 1"/>
    <property type="match status" value="1"/>
</dbReference>
<protein>
    <submittedName>
        <fullName evidence="4">Response regulator</fullName>
    </submittedName>
</protein>
<evidence type="ECO:0000259" key="3">
    <source>
        <dbReference type="PROSITE" id="PS50110"/>
    </source>
</evidence>
<dbReference type="EMBL" id="JAGJRS010000022">
    <property type="protein sequence ID" value="MBP1475186.1"/>
    <property type="molecule type" value="Genomic_DNA"/>
</dbReference>
<keyword evidence="5" id="KW-1185">Reference proteome</keyword>
<comment type="caution">
    <text evidence="4">The sequence shown here is derived from an EMBL/GenBank/DDBJ whole genome shotgun (WGS) entry which is preliminary data.</text>
</comment>
<evidence type="ECO:0000256" key="2">
    <source>
        <dbReference type="PROSITE-ProRule" id="PRU00169"/>
    </source>
</evidence>
<evidence type="ECO:0000313" key="4">
    <source>
        <dbReference type="EMBL" id="MBP1475186.1"/>
    </source>
</evidence>
<evidence type="ECO:0000313" key="5">
    <source>
        <dbReference type="Proteomes" id="UP000823790"/>
    </source>
</evidence>
<dbReference type="InterPro" id="IPR050595">
    <property type="entry name" value="Bact_response_regulator"/>
</dbReference>
<organism evidence="4 5">
    <name type="scientific">Frateuria flava</name>
    <dbReference type="NCBI Taxonomy" id="2821489"/>
    <lineage>
        <taxon>Bacteria</taxon>
        <taxon>Pseudomonadati</taxon>
        <taxon>Pseudomonadota</taxon>
        <taxon>Gammaproteobacteria</taxon>
        <taxon>Lysobacterales</taxon>
        <taxon>Rhodanobacteraceae</taxon>
        <taxon>Frateuria</taxon>
    </lineage>
</organism>
<dbReference type="SMART" id="SM00448">
    <property type="entry name" value="REC"/>
    <property type="match status" value="1"/>
</dbReference>
<dbReference type="RefSeq" id="WP_209621423.1">
    <property type="nucleotide sequence ID" value="NZ_JAGJRS010000022.1"/>
</dbReference>
<dbReference type="SUPFAM" id="SSF52172">
    <property type="entry name" value="CheY-like"/>
    <property type="match status" value="1"/>
</dbReference>
<dbReference type="CDD" id="cd00156">
    <property type="entry name" value="REC"/>
    <property type="match status" value="1"/>
</dbReference>
<gene>
    <name evidence="4" type="ORF">J7I44_12805</name>
</gene>
<dbReference type="Pfam" id="PF00072">
    <property type="entry name" value="Response_reg"/>
    <property type="match status" value="1"/>
</dbReference>
<dbReference type="InterPro" id="IPR001789">
    <property type="entry name" value="Sig_transdc_resp-reg_receiver"/>
</dbReference>
<dbReference type="PANTHER" id="PTHR44591:SF21">
    <property type="entry name" value="TWO-COMPONENT RESPONSE REGULATOR"/>
    <property type="match status" value="1"/>
</dbReference>
<accession>A0ABS4DQ83</accession>
<dbReference type="PROSITE" id="PS50110">
    <property type="entry name" value="RESPONSE_REGULATORY"/>
    <property type="match status" value="1"/>
</dbReference>
<dbReference type="InterPro" id="IPR011006">
    <property type="entry name" value="CheY-like_superfamily"/>
</dbReference>
<name>A0ABS4DQ83_9GAMM</name>
<reference evidence="4 5" key="1">
    <citation type="submission" date="2021-04" db="EMBL/GenBank/DDBJ databases">
        <authorList>
            <person name="Huq M.A."/>
        </authorList>
    </citation>
    <scope>NUCLEOTIDE SEQUENCE [LARGE SCALE GENOMIC DNA]</scope>
    <source>
        <strain evidence="4 5">MAH-13</strain>
    </source>
</reference>
<dbReference type="Proteomes" id="UP000823790">
    <property type="component" value="Unassembled WGS sequence"/>
</dbReference>
<dbReference type="Gene3D" id="3.40.50.2300">
    <property type="match status" value="1"/>
</dbReference>
<keyword evidence="1 2" id="KW-0597">Phosphoprotein</keyword>
<evidence type="ECO:0000256" key="1">
    <source>
        <dbReference type="ARBA" id="ARBA00022553"/>
    </source>
</evidence>
<sequence length="125" mass="13359">MPTADTAPHILLVEDEAFLRELVMEGLQEAGFSVVEASDGTSGVQALQSDVRIDVLLSDIKLPDIDGYQVAEAARTLRPGLKVILMTGYAPSPLPPALQSVVYRVLQKPFSLETLPGMVNAALEA</sequence>